<sequence>AGTVKKLSLELFYKHSFKIPQPTAKEIPHSITNGLRERSRSPTRTTSGPSVRTFGSLHATSVQSMHSPTRETCWKILYDDMKYGDELAIAVMKAMDNDEKKDLATIPPPSREAFVKSIIREKLA</sequence>
<feature type="region of interest" description="Disordered" evidence="1">
    <location>
        <begin position="24"/>
        <end position="63"/>
    </location>
</feature>
<dbReference type="Proteomes" id="UP000265520">
    <property type="component" value="Unassembled WGS sequence"/>
</dbReference>
<accession>A0A392MXQ5</accession>
<proteinExistence type="predicted"/>
<gene>
    <name evidence="2" type="ORF">A2U01_0011978</name>
</gene>
<organism evidence="2 3">
    <name type="scientific">Trifolium medium</name>
    <dbReference type="NCBI Taxonomy" id="97028"/>
    <lineage>
        <taxon>Eukaryota</taxon>
        <taxon>Viridiplantae</taxon>
        <taxon>Streptophyta</taxon>
        <taxon>Embryophyta</taxon>
        <taxon>Tracheophyta</taxon>
        <taxon>Spermatophyta</taxon>
        <taxon>Magnoliopsida</taxon>
        <taxon>eudicotyledons</taxon>
        <taxon>Gunneridae</taxon>
        <taxon>Pentapetalae</taxon>
        <taxon>rosids</taxon>
        <taxon>fabids</taxon>
        <taxon>Fabales</taxon>
        <taxon>Fabaceae</taxon>
        <taxon>Papilionoideae</taxon>
        <taxon>50 kb inversion clade</taxon>
        <taxon>NPAAA clade</taxon>
        <taxon>Hologalegina</taxon>
        <taxon>IRL clade</taxon>
        <taxon>Trifolieae</taxon>
        <taxon>Trifolium</taxon>
    </lineage>
</organism>
<reference evidence="2 3" key="1">
    <citation type="journal article" date="2018" name="Front. Plant Sci.">
        <title>Red Clover (Trifolium pratense) and Zigzag Clover (T. medium) - A Picture of Genomic Similarities and Differences.</title>
        <authorList>
            <person name="Dluhosova J."/>
            <person name="Istvanek J."/>
            <person name="Nedelnik J."/>
            <person name="Repkova J."/>
        </authorList>
    </citation>
    <scope>NUCLEOTIDE SEQUENCE [LARGE SCALE GENOMIC DNA]</scope>
    <source>
        <strain evidence="3">cv. 10/8</strain>
        <tissue evidence="2">Leaf</tissue>
    </source>
</reference>
<evidence type="ECO:0000313" key="3">
    <source>
        <dbReference type="Proteomes" id="UP000265520"/>
    </source>
</evidence>
<evidence type="ECO:0000313" key="2">
    <source>
        <dbReference type="EMBL" id="MCH91054.1"/>
    </source>
</evidence>
<keyword evidence="3" id="KW-1185">Reference proteome</keyword>
<name>A0A392MXQ5_9FABA</name>
<dbReference type="EMBL" id="LXQA010019586">
    <property type="protein sequence ID" value="MCH91054.1"/>
    <property type="molecule type" value="Genomic_DNA"/>
</dbReference>
<evidence type="ECO:0000256" key="1">
    <source>
        <dbReference type="SAM" id="MobiDB-lite"/>
    </source>
</evidence>
<comment type="caution">
    <text evidence="2">The sequence shown here is derived from an EMBL/GenBank/DDBJ whole genome shotgun (WGS) entry which is preliminary data.</text>
</comment>
<dbReference type="AlphaFoldDB" id="A0A392MXQ5"/>
<feature type="compositionally biased region" description="Low complexity" evidence="1">
    <location>
        <begin position="42"/>
        <end position="53"/>
    </location>
</feature>
<feature type="non-terminal residue" evidence="2">
    <location>
        <position position="1"/>
    </location>
</feature>
<protein>
    <submittedName>
        <fullName evidence="2">Uncharacterized protein</fullName>
    </submittedName>
</protein>